<gene>
    <name evidence="1" type="primary">orf107</name>
</gene>
<dbReference type="EMBL" id="MH138076">
    <property type="protein sequence ID" value="AWB36230.1"/>
    <property type="molecule type" value="Genomic_DNA"/>
</dbReference>
<dbReference type="RefSeq" id="YP_009487328.1">
    <property type="nucleotide sequence ID" value="NC_037777.1"/>
</dbReference>
<name>A0A2S0U460_9AGAM</name>
<proteinExistence type="predicted"/>
<geneLocation type="mitochondrion" evidence="1"/>
<accession>A0A2S0U460</accession>
<dbReference type="GeneID" id="36940926"/>
<sequence length="107" mass="12979">MIKYQIYKKYRLPITINPLNYGKLMLHLAEINFYIIYINSTNLAFITKFDLYNEIKFYTKGDLIFEFKDHKIDDTSFVRSIENNKYTFKNNKLIEVNKIIDSFKIKM</sequence>
<dbReference type="AlphaFoldDB" id="A0A2S0U460"/>
<organism evidence="1">
    <name type="scientific">Russula virescens</name>
    <dbReference type="NCBI Taxonomy" id="71688"/>
    <lineage>
        <taxon>Eukaryota</taxon>
        <taxon>Fungi</taxon>
        <taxon>Dikarya</taxon>
        <taxon>Basidiomycota</taxon>
        <taxon>Agaricomycotina</taxon>
        <taxon>Agaricomycetes</taxon>
        <taxon>Russulales</taxon>
        <taxon>Russulaceae</taxon>
        <taxon>Russula</taxon>
    </lineage>
</organism>
<reference evidence="1" key="1">
    <citation type="journal article" date="2018" name="Int. J. Biol. Macromol.">
        <title>Characterization and comparative mitogenomic analysis of six newly sequenced mitochondrial genomes from ectomycorrhizal fungi (Russula) and phylogenetic analysis of the Agaricomycetes.</title>
        <authorList>
            <person name="Li Q."/>
            <person name="Wang Q."/>
            <person name="Chen C."/>
            <person name="Jin X."/>
            <person name="Chen Z."/>
            <person name="Xiong C."/>
            <person name="Li P."/>
            <person name="Zhao J."/>
            <person name="Huang W."/>
        </authorList>
    </citation>
    <scope>NUCLEOTIDE SEQUENCE</scope>
</reference>
<protein>
    <submittedName>
        <fullName evidence="1">Uncharacterized protein</fullName>
    </submittedName>
</protein>
<evidence type="ECO:0000313" key="1">
    <source>
        <dbReference type="EMBL" id="AWB36230.1"/>
    </source>
</evidence>
<keyword evidence="1" id="KW-0496">Mitochondrion</keyword>